<protein>
    <submittedName>
        <fullName evidence="2">Phosphoglucomutase</fullName>
    </submittedName>
</protein>
<dbReference type="Proteomes" id="UP000887580">
    <property type="component" value="Unplaced"/>
</dbReference>
<organism evidence="1 2">
    <name type="scientific">Panagrolaimus sp. PS1159</name>
    <dbReference type="NCBI Taxonomy" id="55785"/>
    <lineage>
        <taxon>Eukaryota</taxon>
        <taxon>Metazoa</taxon>
        <taxon>Ecdysozoa</taxon>
        <taxon>Nematoda</taxon>
        <taxon>Chromadorea</taxon>
        <taxon>Rhabditida</taxon>
        <taxon>Tylenchina</taxon>
        <taxon>Panagrolaimomorpha</taxon>
        <taxon>Panagrolaimoidea</taxon>
        <taxon>Panagrolaimidae</taxon>
        <taxon>Panagrolaimus</taxon>
    </lineage>
</organism>
<dbReference type="WBParaSite" id="PS1159_v2.g2055.t1">
    <property type="protein sequence ID" value="PS1159_v2.g2055.t1"/>
    <property type="gene ID" value="PS1159_v2.g2055"/>
</dbReference>
<evidence type="ECO:0000313" key="1">
    <source>
        <dbReference type="Proteomes" id="UP000887580"/>
    </source>
</evidence>
<reference evidence="2" key="1">
    <citation type="submission" date="2022-11" db="UniProtKB">
        <authorList>
            <consortium name="WormBaseParasite"/>
        </authorList>
    </citation>
    <scope>IDENTIFICATION</scope>
</reference>
<accession>A0AC35FSK4</accession>
<evidence type="ECO:0000313" key="2">
    <source>
        <dbReference type="WBParaSite" id="PS1159_v2.g2055.t1"/>
    </source>
</evidence>
<sequence length="236" mass="26560">HGFARHMRNVFGNEKLSVCIGYDGRFDSKAFSEYAANVFIRNGIEVYLFSEVVPTPVTAYGTVSLGCNAGLMITASHNPKEDNGYKAYWSNGAQIIEPHDIEICKIAYAEPQPRNEYWEKDFIHSSPMLHSADAAIEDYINTEKQRVFDKDLNSKSKIKFTYSAFHGVGYKLSKRMFEEYGFPPENFISVKEQELPDPNFSTVRFPNPEEGAKVLQLCFKTADAAGSTVILANDPD</sequence>
<proteinExistence type="predicted"/>
<name>A0AC35FSK4_9BILA</name>